<keyword evidence="1" id="KW-0812">Transmembrane</keyword>
<protein>
    <submittedName>
        <fullName evidence="2">Uncharacterized protein</fullName>
    </submittedName>
</protein>
<keyword evidence="3" id="KW-1185">Reference proteome</keyword>
<keyword evidence="1" id="KW-1133">Transmembrane helix</keyword>
<evidence type="ECO:0000313" key="3">
    <source>
        <dbReference type="Proteomes" id="UP001153069"/>
    </source>
</evidence>
<evidence type="ECO:0000256" key="1">
    <source>
        <dbReference type="SAM" id="Phobius"/>
    </source>
</evidence>
<keyword evidence="1" id="KW-0472">Membrane</keyword>
<sequence>MSKTNKSTSSLPPKNAPSLEVLAVTSFVLELWHFGNSLPVKNRWDTWHIHSMLDSYVIHTMLGLVVARYFRAWHWWEAVLFAISRVLVEGFLSAEHGGMMAIKDGGLVEKGYYAVPGGLYLLYFLLTMGIFLIRGQVLHPIFLFLGLWAYVMTILPAGEYLTYGTSWGYYLAHAANFITFNPALIALITGYGGPAAADSSGLSPFKNVAEKSI</sequence>
<accession>A0A9N8H178</accession>
<comment type="caution">
    <text evidence="2">The sequence shown here is derived from an EMBL/GenBank/DDBJ whole genome shotgun (WGS) entry which is preliminary data.</text>
</comment>
<dbReference type="AlphaFoldDB" id="A0A9N8H178"/>
<dbReference type="Proteomes" id="UP001153069">
    <property type="component" value="Unassembled WGS sequence"/>
</dbReference>
<proteinExistence type="predicted"/>
<feature type="transmembrane region" description="Helical" evidence="1">
    <location>
        <begin position="170"/>
        <end position="191"/>
    </location>
</feature>
<organism evidence="2 3">
    <name type="scientific">Seminavis robusta</name>
    <dbReference type="NCBI Taxonomy" id="568900"/>
    <lineage>
        <taxon>Eukaryota</taxon>
        <taxon>Sar</taxon>
        <taxon>Stramenopiles</taxon>
        <taxon>Ochrophyta</taxon>
        <taxon>Bacillariophyta</taxon>
        <taxon>Bacillariophyceae</taxon>
        <taxon>Bacillariophycidae</taxon>
        <taxon>Naviculales</taxon>
        <taxon>Naviculaceae</taxon>
        <taxon>Seminavis</taxon>
    </lineage>
</organism>
<reference evidence="2" key="1">
    <citation type="submission" date="2020-06" db="EMBL/GenBank/DDBJ databases">
        <authorList>
            <consortium name="Plant Systems Biology data submission"/>
        </authorList>
    </citation>
    <scope>NUCLEOTIDE SEQUENCE</scope>
    <source>
        <strain evidence="2">D6</strain>
    </source>
</reference>
<name>A0A9N8H178_9STRA</name>
<dbReference type="EMBL" id="CAICTM010000001">
    <property type="protein sequence ID" value="CAB9496032.1"/>
    <property type="molecule type" value="Genomic_DNA"/>
</dbReference>
<feature type="transmembrane region" description="Helical" evidence="1">
    <location>
        <begin position="140"/>
        <end position="158"/>
    </location>
</feature>
<evidence type="ECO:0000313" key="2">
    <source>
        <dbReference type="EMBL" id="CAB9496032.1"/>
    </source>
</evidence>
<gene>
    <name evidence="2" type="ORF">SEMRO_1_G000110.1</name>
</gene>
<feature type="transmembrane region" description="Helical" evidence="1">
    <location>
        <begin position="112"/>
        <end position="133"/>
    </location>
</feature>